<evidence type="ECO:0000259" key="2">
    <source>
        <dbReference type="Pfam" id="PF03372"/>
    </source>
</evidence>
<dbReference type="EMBL" id="FUZF01000009">
    <property type="protein sequence ID" value="SKB77252.1"/>
    <property type="molecule type" value="Genomic_DNA"/>
</dbReference>
<dbReference type="AlphaFoldDB" id="A0A1T5DZN6"/>
<keyword evidence="3" id="KW-0540">Nuclease</keyword>
<protein>
    <submittedName>
        <fullName evidence="3">Exonuclease III</fullName>
    </submittedName>
</protein>
<dbReference type="Proteomes" id="UP000190150">
    <property type="component" value="Unassembled WGS sequence"/>
</dbReference>
<dbReference type="InterPro" id="IPR005135">
    <property type="entry name" value="Endo/exonuclease/phosphatase"/>
</dbReference>
<sequence>MLKKTTLFKSLIAFFILFVLTPEAMAQKAKDVKVFQINVWQEGTIVPNGFDAIIDEIIDKDADVVVFSEVRNYNNTDFVKRVLESLKEKGEIYHGESSEPSLDVALIAKFPIADQEPMYKTKDTKMGSILKTKINIHNKDFLFYSVHLDYTNYACYLPRGYDGVTWKKLDTPITDANAISMANRKGRRDEAIEDLIKDIDTENKEQFIIVAGDFNEPSHLDWTNETKDLFDHRGAIVPWDCSILLQHAGFKDAFRTKYPNPVTHPGFTFPSANPAMEINKLTWAPTADERDRIDYIYFKPIGSIRLKGIKVVGPEETIVRGAVKAKDSKDRFLVPKKTWPTDHKALLATFTVQ</sequence>
<keyword evidence="4" id="KW-1185">Reference proteome</keyword>
<feature type="chain" id="PRO_5012685049" evidence="1">
    <location>
        <begin position="27"/>
        <end position="353"/>
    </location>
</feature>
<dbReference type="PANTHER" id="PTHR41349">
    <property type="match status" value="1"/>
</dbReference>
<feature type="domain" description="Endonuclease/exonuclease/phosphatase" evidence="2">
    <location>
        <begin position="48"/>
        <end position="343"/>
    </location>
</feature>
<proteinExistence type="predicted"/>
<dbReference type="SUPFAM" id="SSF56219">
    <property type="entry name" value="DNase I-like"/>
    <property type="match status" value="1"/>
</dbReference>
<dbReference type="Pfam" id="PF03372">
    <property type="entry name" value="Exo_endo_phos"/>
    <property type="match status" value="1"/>
</dbReference>
<feature type="signal peptide" evidence="1">
    <location>
        <begin position="1"/>
        <end position="26"/>
    </location>
</feature>
<keyword evidence="3" id="KW-0269">Exonuclease</keyword>
<dbReference type="GO" id="GO:0004527">
    <property type="term" value="F:exonuclease activity"/>
    <property type="evidence" value="ECO:0007669"/>
    <property type="project" value="UniProtKB-KW"/>
</dbReference>
<organism evidence="3 4">
    <name type="scientific">Sphingobacterium nematocida</name>
    <dbReference type="NCBI Taxonomy" id="1513896"/>
    <lineage>
        <taxon>Bacteria</taxon>
        <taxon>Pseudomonadati</taxon>
        <taxon>Bacteroidota</taxon>
        <taxon>Sphingobacteriia</taxon>
        <taxon>Sphingobacteriales</taxon>
        <taxon>Sphingobacteriaceae</taxon>
        <taxon>Sphingobacterium</taxon>
    </lineage>
</organism>
<dbReference type="InterPro" id="IPR036691">
    <property type="entry name" value="Endo/exonu/phosph_ase_sf"/>
</dbReference>
<gene>
    <name evidence="3" type="ORF">SAMN05660841_02280</name>
</gene>
<dbReference type="RefSeq" id="WP_079643208.1">
    <property type="nucleotide sequence ID" value="NZ_FUZF01000009.1"/>
</dbReference>
<name>A0A1T5DZN6_9SPHI</name>
<dbReference type="PANTHER" id="PTHR41349:SF1">
    <property type="entry name" value="PROTEIN CBG08683"/>
    <property type="match status" value="1"/>
</dbReference>
<evidence type="ECO:0000313" key="4">
    <source>
        <dbReference type="Proteomes" id="UP000190150"/>
    </source>
</evidence>
<accession>A0A1T5DZN6</accession>
<dbReference type="STRING" id="1513896.SAMN05660841_02280"/>
<evidence type="ECO:0000256" key="1">
    <source>
        <dbReference type="SAM" id="SignalP"/>
    </source>
</evidence>
<keyword evidence="1" id="KW-0732">Signal</keyword>
<keyword evidence="3" id="KW-0378">Hydrolase</keyword>
<dbReference type="Gene3D" id="3.60.10.10">
    <property type="entry name" value="Endonuclease/exonuclease/phosphatase"/>
    <property type="match status" value="1"/>
</dbReference>
<reference evidence="4" key="1">
    <citation type="submission" date="2017-02" db="EMBL/GenBank/DDBJ databases">
        <authorList>
            <person name="Varghese N."/>
            <person name="Submissions S."/>
        </authorList>
    </citation>
    <scope>NUCLEOTIDE SEQUENCE [LARGE SCALE GENOMIC DNA]</scope>
    <source>
        <strain evidence="4">DSM 24091</strain>
    </source>
</reference>
<evidence type="ECO:0000313" key="3">
    <source>
        <dbReference type="EMBL" id="SKB77252.1"/>
    </source>
</evidence>